<organism evidence="3 4">
    <name type="scientific">Candidatus Limousia pullorum</name>
    <dbReference type="NCBI Taxonomy" id="2840860"/>
    <lineage>
        <taxon>Bacteria</taxon>
        <taxon>Bacillati</taxon>
        <taxon>Bacillota</taxon>
        <taxon>Clostridia</taxon>
        <taxon>Eubacteriales</taxon>
        <taxon>Oscillospiraceae</taxon>
        <taxon>Oscillospiraceae incertae sedis</taxon>
        <taxon>Candidatus Limousia</taxon>
    </lineage>
</organism>
<dbReference type="PROSITE" id="PS52050">
    <property type="entry name" value="WYL"/>
    <property type="match status" value="1"/>
</dbReference>
<dbReference type="Pfam" id="PF25583">
    <property type="entry name" value="WCX"/>
    <property type="match status" value="1"/>
</dbReference>
<evidence type="ECO:0000313" key="3">
    <source>
        <dbReference type="EMBL" id="HIU50785.1"/>
    </source>
</evidence>
<dbReference type="InterPro" id="IPR051534">
    <property type="entry name" value="CBASS_pafABC_assoc_protein"/>
</dbReference>
<reference evidence="3" key="1">
    <citation type="submission" date="2020-10" db="EMBL/GenBank/DDBJ databases">
        <authorList>
            <person name="Gilroy R."/>
        </authorList>
    </citation>
    <scope>NUCLEOTIDE SEQUENCE</scope>
    <source>
        <strain evidence="3">ChiGjej1B1-1684</strain>
    </source>
</reference>
<evidence type="ECO:0000259" key="1">
    <source>
        <dbReference type="Pfam" id="PF13280"/>
    </source>
</evidence>
<evidence type="ECO:0000313" key="4">
    <source>
        <dbReference type="Proteomes" id="UP000824118"/>
    </source>
</evidence>
<comment type="caution">
    <text evidence="3">The sequence shown here is derived from an EMBL/GenBank/DDBJ whole genome shotgun (WGS) entry which is preliminary data.</text>
</comment>
<feature type="domain" description="WCX" evidence="2">
    <location>
        <begin position="253"/>
        <end position="327"/>
    </location>
</feature>
<protein>
    <submittedName>
        <fullName evidence="3">WYL domain-containing transcriptional regulator</fullName>
    </submittedName>
</protein>
<dbReference type="Pfam" id="PF13280">
    <property type="entry name" value="WYL"/>
    <property type="match status" value="1"/>
</dbReference>
<reference evidence="3" key="2">
    <citation type="journal article" date="2021" name="PeerJ">
        <title>Extensive microbial diversity within the chicken gut microbiome revealed by metagenomics and culture.</title>
        <authorList>
            <person name="Gilroy R."/>
            <person name="Ravi A."/>
            <person name="Getino M."/>
            <person name="Pursley I."/>
            <person name="Horton D.L."/>
            <person name="Alikhan N.F."/>
            <person name="Baker D."/>
            <person name="Gharbi K."/>
            <person name="Hall N."/>
            <person name="Watson M."/>
            <person name="Adriaenssens E.M."/>
            <person name="Foster-Nyarko E."/>
            <person name="Jarju S."/>
            <person name="Secka A."/>
            <person name="Antonio M."/>
            <person name="Oren A."/>
            <person name="Chaudhuri R.R."/>
            <person name="La Ragione R."/>
            <person name="Hildebrand F."/>
            <person name="Pallen M.J."/>
        </authorList>
    </citation>
    <scope>NUCLEOTIDE SEQUENCE</scope>
    <source>
        <strain evidence="3">ChiGjej1B1-1684</strain>
    </source>
</reference>
<dbReference type="AlphaFoldDB" id="A0A9D1LYY9"/>
<dbReference type="InterPro" id="IPR026881">
    <property type="entry name" value="WYL_dom"/>
</dbReference>
<name>A0A9D1LYY9_9FIRM</name>
<feature type="domain" description="WYL" evidence="1">
    <location>
        <begin position="177"/>
        <end position="223"/>
    </location>
</feature>
<dbReference type="EMBL" id="DVNG01000108">
    <property type="protein sequence ID" value="HIU50785.1"/>
    <property type="molecule type" value="Genomic_DNA"/>
</dbReference>
<dbReference type="PANTHER" id="PTHR34580">
    <property type="match status" value="1"/>
</dbReference>
<dbReference type="InterPro" id="IPR057727">
    <property type="entry name" value="WCX_dom"/>
</dbReference>
<gene>
    <name evidence="3" type="ORF">IAD22_07210</name>
</gene>
<sequence>MAGAGTQKRLLCVYQILREYTDEEYGITIKDIALILEAEYRIVSARRSLYGDIAALRDFGVDICMVKSHDTRYYLGSREFELAELKILIDLVQNSKFITKKKSEELIKKIKGLTSLRQGRILEKQANLNCSLKTTNEQIYYNVDKLQHAIAAKKQVEFLYSQWVLNFGHLDMVAKSYRKNGKKYVVSPYGLIWNDDNYYLVAYDGNSEKIKHYRVDKMERIEILYGERTGIKEFLKMDFPDYKKTVFGMFGGEPQKVKIRFENSLVGAVADRFGKDVKIEKYDACHFVAEVDVVISGKFFGWLFAFGDKAKIMEPEKTVKEFRKFAKSVLKLYN</sequence>
<accession>A0A9D1LYY9</accession>
<dbReference type="Proteomes" id="UP000824118">
    <property type="component" value="Unassembled WGS sequence"/>
</dbReference>
<evidence type="ECO:0000259" key="2">
    <source>
        <dbReference type="Pfam" id="PF25583"/>
    </source>
</evidence>
<proteinExistence type="predicted"/>
<dbReference type="PANTHER" id="PTHR34580:SF1">
    <property type="entry name" value="PROTEIN PAFC"/>
    <property type="match status" value="1"/>
</dbReference>